<keyword evidence="4" id="KW-1185">Reference proteome</keyword>
<protein>
    <recommendedName>
        <fullName evidence="2">PDZ domain-containing protein</fullName>
    </recommendedName>
</protein>
<feature type="domain" description="PDZ" evidence="2">
    <location>
        <begin position="662"/>
        <end position="750"/>
    </location>
</feature>
<reference evidence="3 4" key="1">
    <citation type="submission" date="2019-02" db="EMBL/GenBank/DDBJ databases">
        <title>Deep-cultivation of Planctomycetes and their phenomic and genomic characterization uncovers novel biology.</title>
        <authorList>
            <person name="Wiegand S."/>
            <person name="Jogler M."/>
            <person name="Boedeker C."/>
            <person name="Pinto D."/>
            <person name="Vollmers J."/>
            <person name="Rivas-Marin E."/>
            <person name="Kohn T."/>
            <person name="Peeters S.H."/>
            <person name="Heuer A."/>
            <person name="Rast P."/>
            <person name="Oberbeckmann S."/>
            <person name="Bunk B."/>
            <person name="Jeske O."/>
            <person name="Meyerdierks A."/>
            <person name="Storesund J.E."/>
            <person name="Kallscheuer N."/>
            <person name="Luecker S."/>
            <person name="Lage O.M."/>
            <person name="Pohl T."/>
            <person name="Merkel B.J."/>
            <person name="Hornburger P."/>
            <person name="Mueller R.-W."/>
            <person name="Bruemmer F."/>
            <person name="Labrenz M."/>
            <person name="Spormann A.M."/>
            <person name="Op den Camp H."/>
            <person name="Overmann J."/>
            <person name="Amann R."/>
            <person name="Jetten M.S.M."/>
            <person name="Mascher T."/>
            <person name="Medema M.H."/>
            <person name="Devos D.P."/>
            <person name="Kaster A.-K."/>
            <person name="Ovreas L."/>
            <person name="Rohde M."/>
            <person name="Galperin M.Y."/>
            <person name="Jogler C."/>
        </authorList>
    </citation>
    <scope>NUCLEOTIDE SEQUENCE [LARGE SCALE GENOMIC DNA]</scope>
    <source>
        <strain evidence="3 4">Poly30</strain>
    </source>
</reference>
<dbReference type="InterPro" id="IPR036034">
    <property type="entry name" value="PDZ_sf"/>
</dbReference>
<dbReference type="Proteomes" id="UP000320390">
    <property type="component" value="Chromosome"/>
</dbReference>
<dbReference type="OrthoDB" id="9812912at2"/>
<accession>A0A518ELY9</accession>
<dbReference type="AlphaFoldDB" id="A0A518ELY9"/>
<dbReference type="SMART" id="SM00228">
    <property type="entry name" value="PDZ"/>
    <property type="match status" value="1"/>
</dbReference>
<evidence type="ECO:0000256" key="1">
    <source>
        <dbReference type="SAM" id="MobiDB-lite"/>
    </source>
</evidence>
<dbReference type="EMBL" id="CP036434">
    <property type="protein sequence ID" value="QDV05102.1"/>
    <property type="molecule type" value="Genomic_DNA"/>
</dbReference>
<dbReference type="InterPro" id="IPR001478">
    <property type="entry name" value="PDZ"/>
</dbReference>
<dbReference type="Pfam" id="PF17820">
    <property type="entry name" value="PDZ_6"/>
    <property type="match status" value="1"/>
</dbReference>
<sequence>MKASHLALLTLVLGLAVGFAIGAVLNGSESKAAGAPTVGITQAASVTPDVADAAGDDRLSQVGERPVSDGPAQIAARSTSGSTAGPGARTAARKAISTTASKSAEDTSAWTHTIHGVVLNADGDPLPGVQIVSFNRETKGWRGLMQARDTSEVGRAWEGLPDVEAKLAEQAETLMADRLHASTAISDATGAFTLEKLREGVHAVQAHAEGYVFSPQMTHTGRECVFSGERVVELELDVRLPDGTQPESAVVFPGASNFGSEIAWTSESPRLRLKEASFELIVRSGNVQRLDWRSMTSDFESEPRMVNVDTEGAGPLVVELRANQILRVKVEDASELVPRIPIWVKAMPAPGGSGEIDWSEESRTALTAVPSGDFEVSGMPGGKYLLAVGRGEGNAPEITRPVTVGPGLTEVSLQIGEADLGDFLVVRCEREDGTPVDKVSFDASVQTERFARPVQIKPERRARGEYWLPRGQLFQSEQDASVELAASTETDGSASTTVETGDGDVVIEFKPACSLEIQVQGDLTAGYSVHAAPKAEGSQGQRLSYRTMSRGSQKVKEDGRAVLNALQPGTYEVAVYETGHDSKMGGYLGNSRKVVSETIEVKGLNQPLNLAIPTAHTVMVRAEGVDAGKKLQLSPKDGGYRDRLTADVGPDSMARFENVFAGEYVLRLDGGSDSKSITVPTGEVQFVTKIVYALKVRSLEEGGPAALAGFQKDDLVTEIRGKAVSGWQDLFALTKSAAVESVPVTVLRGGQSTGLSIGPVGEEDGKPKSLGMNLTPESK</sequence>
<gene>
    <name evidence="3" type="ORF">Poly30_05970</name>
</gene>
<organism evidence="3 4">
    <name type="scientific">Saltatorellus ferox</name>
    <dbReference type="NCBI Taxonomy" id="2528018"/>
    <lineage>
        <taxon>Bacteria</taxon>
        <taxon>Pseudomonadati</taxon>
        <taxon>Planctomycetota</taxon>
        <taxon>Planctomycetia</taxon>
        <taxon>Planctomycetia incertae sedis</taxon>
        <taxon>Saltatorellus</taxon>
    </lineage>
</organism>
<dbReference type="InterPro" id="IPR041489">
    <property type="entry name" value="PDZ_6"/>
</dbReference>
<feature type="compositionally biased region" description="Polar residues" evidence="1">
    <location>
        <begin position="487"/>
        <end position="499"/>
    </location>
</feature>
<dbReference type="Gene3D" id="2.30.42.10">
    <property type="match status" value="1"/>
</dbReference>
<proteinExistence type="predicted"/>
<dbReference type="InterPro" id="IPR008969">
    <property type="entry name" value="CarboxyPept-like_regulatory"/>
</dbReference>
<evidence type="ECO:0000313" key="4">
    <source>
        <dbReference type="Proteomes" id="UP000320390"/>
    </source>
</evidence>
<feature type="region of interest" description="Disordered" evidence="1">
    <location>
        <begin position="61"/>
        <end position="94"/>
    </location>
</feature>
<name>A0A518ELY9_9BACT</name>
<dbReference type="SUPFAM" id="SSF50156">
    <property type="entry name" value="PDZ domain-like"/>
    <property type="match status" value="1"/>
</dbReference>
<evidence type="ECO:0000313" key="3">
    <source>
        <dbReference type="EMBL" id="QDV05102.1"/>
    </source>
</evidence>
<evidence type="ECO:0000259" key="2">
    <source>
        <dbReference type="SMART" id="SM00228"/>
    </source>
</evidence>
<feature type="region of interest" description="Disordered" evidence="1">
    <location>
        <begin position="753"/>
        <end position="779"/>
    </location>
</feature>
<dbReference type="RefSeq" id="WP_145194526.1">
    <property type="nucleotide sequence ID" value="NZ_CP036434.1"/>
</dbReference>
<feature type="region of interest" description="Disordered" evidence="1">
    <location>
        <begin position="479"/>
        <end position="499"/>
    </location>
</feature>
<dbReference type="SUPFAM" id="SSF49464">
    <property type="entry name" value="Carboxypeptidase regulatory domain-like"/>
    <property type="match status" value="1"/>
</dbReference>